<evidence type="ECO:0008006" key="4">
    <source>
        <dbReference type="Google" id="ProtNLM"/>
    </source>
</evidence>
<sequence length="176" mass="19261">MKNILAAIALFSVSFMHAQSFSGSGDQKVQIGANFQNNATGINVSYDYGLGENMSIGFTSSYALGIPSELKEDRYVAGVKVQDKASFTDRFDLKARFNANIGNVLNIDENFDLYPGLNLGLKNFGSHLGARYFFSNGFGIYSELNLPIAKYNTDKLTAAEKIHNQFTVNAGVVFNL</sequence>
<dbReference type="RefSeq" id="WP_113965812.1">
    <property type="nucleotide sequence ID" value="NZ_JBLWTE010000001.1"/>
</dbReference>
<proteinExistence type="predicted"/>
<dbReference type="OrthoDB" id="1118003at2"/>
<evidence type="ECO:0000313" key="3">
    <source>
        <dbReference type="Proteomes" id="UP000252249"/>
    </source>
</evidence>
<comment type="caution">
    <text evidence="2">The sequence shown here is derived from an EMBL/GenBank/DDBJ whole genome shotgun (WGS) entry which is preliminary data.</text>
</comment>
<dbReference type="InterPro" id="IPR046588">
    <property type="entry name" value="DUF6646"/>
</dbReference>
<dbReference type="EMBL" id="QPIG01000001">
    <property type="protein sequence ID" value="RCU58464.1"/>
    <property type="molecule type" value="Genomic_DNA"/>
</dbReference>
<protein>
    <recommendedName>
        <fullName evidence="4">Outer membrane protein beta-barrel domain-containing protein</fullName>
    </recommendedName>
</protein>
<evidence type="ECO:0000313" key="2">
    <source>
        <dbReference type="EMBL" id="RCU58464.1"/>
    </source>
</evidence>
<feature type="chain" id="PRO_5016894122" description="Outer membrane protein beta-barrel domain-containing protein" evidence="1">
    <location>
        <begin position="19"/>
        <end position="176"/>
    </location>
</feature>
<reference evidence="2 3" key="1">
    <citation type="submission" date="2018-07" db="EMBL/GenBank/DDBJ databases">
        <title>Oceanihabitans testaceum sp. nov., isolated from marine sediment.</title>
        <authorList>
            <person name="Li C.-M."/>
        </authorList>
    </citation>
    <scope>NUCLEOTIDE SEQUENCE [LARGE SCALE GENOMIC DNA]</scope>
    <source>
        <strain evidence="2 3">S9-10</strain>
    </source>
</reference>
<gene>
    <name evidence="2" type="ORF">DU428_03560</name>
</gene>
<accession>A0A368P8N9</accession>
<dbReference type="Proteomes" id="UP000252249">
    <property type="component" value="Unassembled WGS sequence"/>
</dbReference>
<feature type="signal peptide" evidence="1">
    <location>
        <begin position="1"/>
        <end position="18"/>
    </location>
</feature>
<name>A0A368P8N9_9FLAO</name>
<evidence type="ECO:0000256" key="1">
    <source>
        <dbReference type="SAM" id="SignalP"/>
    </source>
</evidence>
<keyword evidence="1" id="KW-0732">Signal</keyword>
<organism evidence="2 3">
    <name type="scientific">Oceanihabitans sediminis</name>
    <dbReference type="NCBI Taxonomy" id="1812012"/>
    <lineage>
        <taxon>Bacteria</taxon>
        <taxon>Pseudomonadati</taxon>
        <taxon>Bacteroidota</taxon>
        <taxon>Flavobacteriia</taxon>
        <taxon>Flavobacteriales</taxon>
        <taxon>Flavobacteriaceae</taxon>
        <taxon>Oceanihabitans</taxon>
    </lineage>
</organism>
<dbReference type="AlphaFoldDB" id="A0A368P8N9"/>
<keyword evidence="3" id="KW-1185">Reference proteome</keyword>
<dbReference type="Pfam" id="PF20351">
    <property type="entry name" value="DUF6646"/>
    <property type="match status" value="1"/>
</dbReference>